<keyword evidence="1" id="KW-1133">Transmembrane helix</keyword>
<feature type="chain" id="PRO_5041419301" description="Peptidyl-tRNA hydrolase" evidence="2">
    <location>
        <begin position="19"/>
        <end position="250"/>
    </location>
</feature>
<evidence type="ECO:0000313" key="4">
    <source>
        <dbReference type="Proteomes" id="UP001175261"/>
    </source>
</evidence>
<dbReference type="Proteomes" id="UP001175261">
    <property type="component" value="Unassembled WGS sequence"/>
</dbReference>
<dbReference type="EMBL" id="JAPDFR010000002">
    <property type="protein sequence ID" value="KAK0389820.1"/>
    <property type="molecule type" value="Genomic_DNA"/>
</dbReference>
<sequence>MRFSIASIAAVLPAFASAQDAAGAGDYVAQFQNFLGSLGSKIPHTGIHDPVAALEAKLGSLRLHTLTKENWWETLHEGVTPETVKPVEWWVLVSGRNVTCSGRCGQLETAFNETAAKFALSPGSPKMGYLNCDDQPLLCSSWMIGAGYIWAIDMLPTPEDVKIYKHRFNVTKATSEEMISLRVDDKAADERWTEVESYFHPFNGQVAKLGLGMPFAYILWFFNIFPNWLFMLVVSFASRTMMSRRMQPAH</sequence>
<evidence type="ECO:0008006" key="5">
    <source>
        <dbReference type="Google" id="ProtNLM"/>
    </source>
</evidence>
<evidence type="ECO:0000256" key="2">
    <source>
        <dbReference type="SAM" id="SignalP"/>
    </source>
</evidence>
<proteinExistence type="predicted"/>
<reference evidence="3" key="1">
    <citation type="submission" date="2022-10" db="EMBL/GenBank/DDBJ databases">
        <title>Determination and structural analysis of whole genome sequence of Sarocladium strictum F4-1.</title>
        <authorList>
            <person name="Hu L."/>
            <person name="Jiang Y."/>
        </authorList>
    </citation>
    <scope>NUCLEOTIDE SEQUENCE</scope>
    <source>
        <strain evidence="3">F4-1</strain>
    </source>
</reference>
<evidence type="ECO:0000313" key="3">
    <source>
        <dbReference type="EMBL" id="KAK0389820.1"/>
    </source>
</evidence>
<comment type="caution">
    <text evidence="3">The sequence shown here is derived from an EMBL/GenBank/DDBJ whole genome shotgun (WGS) entry which is preliminary data.</text>
</comment>
<gene>
    <name evidence="3" type="ORF">NLU13_3393</name>
</gene>
<keyword evidence="1" id="KW-0472">Membrane</keyword>
<dbReference type="AlphaFoldDB" id="A0AA39GLX8"/>
<name>A0AA39GLX8_SARSR</name>
<organism evidence="3 4">
    <name type="scientific">Sarocladium strictum</name>
    <name type="common">Black bundle disease fungus</name>
    <name type="synonym">Acremonium strictum</name>
    <dbReference type="NCBI Taxonomy" id="5046"/>
    <lineage>
        <taxon>Eukaryota</taxon>
        <taxon>Fungi</taxon>
        <taxon>Dikarya</taxon>
        <taxon>Ascomycota</taxon>
        <taxon>Pezizomycotina</taxon>
        <taxon>Sordariomycetes</taxon>
        <taxon>Hypocreomycetidae</taxon>
        <taxon>Hypocreales</taxon>
        <taxon>Sarocladiaceae</taxon>
        <taxon>Sarocladium</taxon>
    </lineage>
</organism>
<accession>A0AA39GLX8</accession>
<keyword evidence="4" id="KW-1185">Reference proteome</keyword>
<keyword evidence="2" id="KW-0732">Signal</keyword>
<keyword evidence="1" id="KW-0812">Transmembrane</keyword>
<protein>
    <recommendedName>
        <fullName evidence="5">Peptidyl-tRNA hydrolase</fullName>
    </recommendedName>
</protein>
<evidence type="ECO:0000256" key="1">
    <source>
        <dbReference type="SAM" id="Phobius"/>
    </source>
</evidence>
<feature type="transmembrane region" description="Helical" evidence="1">
    <location>
        <begin position="215"/>
        <end position="237"/>
    </location>
</feature>
<feature type="signal peptide" evidence="2">
    <location>
        <begin position="1"/>
        <end position="18"/>
    </location>
</feature>